<keyword evidence="1" id="KW-0472">Membrane</keyword>
<dbReference type="EMBL" id="AMPZ03000001">
    <property type="protein sequence ID" value="KAH9595370.1"/>
    <property type="molecule type" value="Genomic_DNA"/>
</dbReference>
<dbReference type="GeneID" id="24592146"/>
<keyword evidence="1" id="KW-0812">Transmembrane</keyword>
<feature type="transmembrane region" description="Helical" evidence="1">
    <location>
        <begin position="23"/>
        <end position="44"/>
    </location>
</feature>
<evidence type="ECO:0000313" key="2">
    <source>
        <dbReference type="EMBL" id="KAH9595370.1"/>
    </source>
</evidence>
<reference evidence="2" key="3">
    <citation type="submission" date="2021-06" db="EMBL/GenBank/DDBJ databases">
        <title>Chromosome-level genome assembly for S. haematobium.</title>
        <authorList>
            <person name="Stroehlein A.J."/>
        </authorList>
    </citation>
    <scope>NUCLEOTIDE SEQUENCE</scope>
</reference>
<reference evidence="2" key="1">
    <citation type="journal article" date="2012" name="Nat. Genet.">
        <title>Whole-genome sequence of Schistosoma haematobium.</title>
        <authorList>
            <person name="Young N.D."/>
            <person name="Jex A.R."/>
            <person name="Li B."/>
            <person name="Liu S."/>
            <person name="Yang L."/>
            <person name="Xiong Z."/>
            <person name="Li Y."/>
            <person name="Cantacessi C."/>
            <person name="Hall R.S."/>
            <person name="Xu X."/>
            <person name="Chen F."/>
            <person name="Wu X."/>
            <person name="Zerlotini A."/>
            <person name="Oliveira G."/>
            <person name="Hofmann A."/>
            <person name="Zhang G."/>
            <person name="Fang X."/>
            <person name="Kang Y."/>
            <person name="Campbell B.E."/>
            <person name="Loukas A."/>
            <person name="Ranganathan S."/>
            <person name="Rollinson D."/>
            <person name="Rinaldi G."/>
            <person name="Brindley P.J."/>
            <person name="Yang H."/>
            <person name="Wang J."/>
            <person name="Wang J."/>
            <person name="Gasser R.B."/>
        </authorList>
    </citation>
    <scope>NUCLEOTIDE SEQUENCE</scope>
</reference>
<accession>A0A922S671</accession>
<keyword evidence="3" id="KW-1185">Reference proteome</keyword>
<reference evidence="2" key="4">
    <citation type="journal article" date="2022" name="PLoS Pathog.">
        <title>Chromosome-level genome of Schistosoma haematobium underpins genome-wide explorations of molecular variation.</title>
        <authorList>
            <person name="Stroehlein A.J."/>
            <person name="Korhonen P.K."/>
            <person name="Lee V.V."/>
            <person name="Ralph S.A."/>
            <person name="Mentink-Kane M."/>
            <person name="You H."/>
            <person name="McManus D.P."/>
            <person name="Tchuente L.T."/>
            <person name="Stothard J.R."/>
            <person name="Kaur P."/>
            <person name="Dudchenko O."/>
            <person name="Aiden E.L."/>
            <person name="Yang B."/>
            <person name="Yang H."/>
            <person name="Emery A.M."/>
            <person name="Webster B.L."/>
            <person name="Brindley P.J."/>
            <person name="Rollinson D."/>
            <person name="Chang B.C.H."/>
            <person name="Gasser R.B."/>
            <person name="Young N.D."/>
        </authorList>
    </citation>
    <scope>NUCLEOTIDE SEQUENCE</scope>
</reference>
<sequence length="197" mass="22460">MITTGKIILTSTRIQKNGTHNHLFLFLLYYVTYSFPFILILRIFQLIQQLACGENPVLPKVYRVTEWSEFECYHRLQLLKVFLNPCLPFELASNVRTLMQIGQQIWLTMSLESFNLDVYCLSVTHIRESSKVLQIRFPSVASKTLFHVRLSGDPMASSSGCAGFNVAPNARAEAAPIDWIPINSRLHVVKLESSIKV</sequence>
<evidence type="ECO:0000256" key="1">
    <source>
        <dbReference type="SAM" id="Phobius"/>
    </source>
</evidence>
<dbReference type="Proteomes" id="UP000471633">
    <property type="component" value="Unassembled WGS sequence"/>
</dbReference>
<dbReference type="KEGG" id="shx:MS3_00001441"/>
<keyword evidence="1" id="KW-1133">Transmembrane helix</keyword>
<dbReference type="CTD" id="24592146"/>
<dbReference type="AlphaFoldDB" id="A0A922S671"/>
<evidence type="ECO:0000313" key="3">
    <source>
        <dbReference type="Proteomes" id="UP000471633"/>
    </source>
</evidence>
<dbReference type="RefSeq" id="XP_051074303.1">
    <property type="nucleotide sequence ID" value="XM_051208896.1"/>
</dbReference>
<organism evidence="2 3">
    <name type="scientific">Schistosoma haematobium</name>
    <name type="common">Blood fluke</name>
    <dbReference type="NCBI Taxonomy" id="6185"/>
    <lineage>
        <taxon>Eukaryota</taxon>
        <taxon>Metazoa</taxon>
        <taxon>Spiralia</taxon>
        <taxon>Lophotrochozoa</taxon>
        <taxon>Platyhelminthes</taxon>
        <taxon>Trematoda</taxon>
        <taxon>Digenea</taxon>
        <taxon>Strigeidida</taxon>
        <taxon>Schistosomatoidea</taxon>
        <taxon>Schistosomatidae</taxon>
        <taxon>Schistosoma</taxon>
    </lineage>
</organism>
<gene>
    <name evidence="2" type="ORF">MS3_00001441</name>
</gene>
<reference evidence="2" key="2">
    <citation type="journal article" date="2019" name="Gigascience">
        <title>High-quality Schistosoma haematobium genome achieved by single-molecule and long-range sequencing.</title>
        <authorList>
            <person name="Stroehlein A.J."/>
            <person name="Korhonen P.K."/>
            <person name="Chong T.M."/>
            <person name="Lim Y.L."/>
            <person name="Chan K.G."/>
            <person name="Webster B."/>
            <person name="Rollinson D."/>
            <person name="Brindley P.J."/>
            <person name="Gasser R.B."/>
            <person name="Young N.D."/>
        </authorList>
    </citation>
    <scope>NUCLEOTIDE SEQUENCE</scope>
</reference>
<protein>
    <submittedName>
        <fullName evidence="2">Uncharacterized protein</fullName>
    </submittedName>
</protein>
<name>A0A922S671_SCHHA</name>
<proteinExistence type="predicted"/>
<comment type="caution">
    <text evidence="2">The sequence shown here is derived from an EMBL/GenBank/DDBJ whole genome shotgun (WGS) entry which is preliminary data.</text>
</comment>